<dbReference type="Proteomes" id="UP000296049">
    <property type="component" value="Unassembled WGS sequence"/>
</dbReference>
<reference evidence="3" key="1">
    <citation type="journal article" date="2013" name="Nat. Genet.">
        <title>The duck genome and transcriptome provide insight into an avian influenza virus reservoir species.</title>
        <authorList>
            <person name="Huang Y."/>
            <person name="Li Y."/>
            <person name="Burt D.W."/>
            <person name="Chen H."/>
            <person name="Zhang Y."/>
            <person name="Qian W."/>
            <person name="Kim H."/>
            <person name="Gan S."/>
            <person name="Zhao Y."/>
            <person name="Li J."/>
            <person name="Yi K."/>
            <person name="Feng H."/>
            <person name="Zhu P."/>
            <person name="Li B."/>
            <person name="Liu Q."/>
            <person name="Fairley S."/>
            <person name="Magor K.E."/>
            <person name="Du Z."/>
            <person name="Hu X."/>
            <person name="Goodman L."/>
            <person name="Tafer H."/>
            <person name="Vignal A."/>
            <person name="Lee T."/>
            <person name="Kim K.W."/>
            <person name="Sheng Z."/>
            <person name="An Y."/>
            <person name="Searle S."/>
            <person name="Herrero J."/>
            <person name="Groenen M.A."/>
            <person name="Crooijmans R.P."/>
            <person name="Faraut T."/>
            <person name="Cai Q."/>
            <person name="Webster R.G."/>
            <person name="Aldridge J.R."/>
            <person name="Warren W.C."/>
            <person name="Bartschat S."/>
            <person name="Kehr S."/>
            <person name="Marz M."/>
            <person name="Stadler P.F."/>
            <person name="Smith J."/>
            <person name="Kraus R.H."/>
            <person name="Zhao Y."/>
            <person name="Ren L."/>
            <person name="Fei J."/>
            <person name="Morisson M."/>
            <person name="Kaiser P."/>
            <person name="Griffin D.K."/>
            <person name="Rao M."/>
            <person name="Pitel F."/>
            <person name="Wang J."/>
            <person name="Li N."/>
        </authorList>
    </citation>
    <scope>NUCLEOTIDE SEQUENCE [LARGE SCALE GENOMIC DNA]</scope>
</reference>
<feature type="compositionally biased region" description="Basic and acidic residues" evidence="1">
    <location>
        <begin position="310"/>
        <end position="319"/>
    </location>
</feature>
<gene>
    <name evidence="2" type="ORF">Anapl_06903</name>
</gene>
<keyword evidence="3" id="KW-1185">Reference proteome</keyword>
<sequence length="319" mass="35846">MTRRCQVTIIKREELLGFATALHRSTEVLSIKNCFHATHLMKGIVQYMTRRLSTDGGKKLLTSVMGSEISLKLSRMEPSVQHQLAFLLVAQQNRSVVPGRAVWEIQVPGSPEEDKYITVLLSEQPCTVRSVAQSFELIWVKPFRRVEEKQRKEVFPLSQHRPVNVTVLKGNKETNLFSEQHKQMVHGFGGNVPNIAPVTGGHLAALRTQRRCFSQCERSAAQPTNLSPFSTHTEQAARFPNSSEELSPKFSSLSCKRPDVKPIPMLKSSHDISKQVTTIIVRFLACNETDTEHRKIRGSKKPNSLAAAVHESRMNSEGQ</sequence>
<dbReference type="EMBL" id="KB743228">
    <property type="protein sequence ID" value="EOB00131.1"/>
    <property type="molecule type" value="Genomic_DNA"/>
</dbReference>
<name>R0JRU0_ANAPL</name>
<evidence type="ECO:0000313" key="2">
    <source>
        <dbReference type="EMBL" id="EOB00131.1"/>
    </source>
</evidence>
<proteinExistence type="predicted"/>
<dbReference type="AlphaFoldDB" id="R0JRU0"/>
<protein>
    <submittedName>
        <fullName evidence="2">Uncharacterized protein</fullName>
    </submittedName>
</protein>
<organism evidence="2 3">
    <name type="scientific">Anas platyrhynchos</name>
    <name type="common">Mallard</name>
    <name type="synonym">Anas boschas</name>
    <dbReference type="NCBI Taxonomy" id="8839"/>
    <lineage>
        <taxon>Eukaryota</taxon>
        <taxon>Metazoa</taxon>
        <taxon>Chordata</taxon>
        <taxon>Craniata</taxon>
        <taxon>Vertebrata</taxon>
        <taxon>Euteleostomi</taxon>
        <taxon>Archelosauria</taxon>
        <taxon>Archosauria</taxon>
        <taxon>Dinosauria</taxon>
        <taxon>Saurischia</taxon>
        <taxon>Theropoda</taxon>
        <taxon>Coelurosauria</taxon>
        <taxon>Aves</taxon>
        <taxon>Neognathae</taxon>
        <taxon>Galloanserae</taxon>
        <taxon>Anseriformes</taxon>
        <taxon>Anatidae</taxon>
        <taxon>Anatinae</taxon>
        <taxon>Anas</taxon>
    </lineage>
</organism>
<accession>R0JRU0</accession>
<evidence type="ECO:0000256" key="1">
    <source>
        <dbReference type="SAM" id="MobiDB-lite"/>
    </source>
</evidence>
<evidence type="ECO:0000313" key="3">
    <source>
        <dbReference type="Proteomes" id="UP000296049"/>
    </source>
</evidence>
<feature type="region of interest" description="Disordered" evidence="1">
    <location>
        <begin position="291"/>
        <end position="319"/>
    </location>
</feature>